<proteinExistence type="predicted"/>
<reference evidence="4 5" key="1">
    <citation type="journal article" date="2018" name="Biodegradation">
        <title>1,4-Dioxane degradation characteristics of Rhodococcus aetherivorans JCM 14343.</title>
        <authorList>
            <person name="Inoue D."/>
            <person name="Tsunoda T."/>
            <person name="Yamamoto N."/>
            <person name="Ike M."/>
            <person name="Sei K."/>
        </authorList>
    </citation>
    <scope>NUCLEOTIDE SEQUENCE [LARGE SCALE GENOMIC DNA]</scope>
    <source>
        <strain evidence="4 5">JCM 14343</strain>
    </source>
</reference>
<gene>
    <name evidence="4" type="ORF">RAJCM14343_0533</name>
</gene>
<feature type="domain" description="GTPase-associated protein 1 middle" evidence="3">
    <location>
        <begin position="178"/>
        <end position="233"/>
    </location>
</feature>
<dbReference type="EMBL" id="BLAH01000017">
    <property type="protein sequence ID" value="GES35286.1"/>
    <property type="molecule type" value="Genomic_DNA"/>
</dbReference>
<dbReference type="Pfam" id="PF20013">
    <property type="entry name" value="GAP1-N2"/>
    <property type="match status" value="1"/>
</dbReference>
<evidence type="ECO:0000313" key="5">
    <source>
        <dbReference type="Proteomes" id="UP000325466"/>
    </source>
</evidence>
<accession>A0ABQ0YFI6</accession>
<dbReference type="InterPro" id="IPR045402">
    <property type="entry name" value="GAP1-N2"/>
</dbReference>
<evidence type="ECO:0000313" key="4">
    <source>
        <dbReference type="EMBL" id="GES35286.1"/>
    </source>
</evidence>
<dbReference type="Proteomes" id="UP000325466">
    <property type="component" value="Unassembled WGS sequence"/>
</dbReference>
<evidence type="ECO:0000256" key="1">
    <source>
        <dbReference type="SAM" id="MobiDB-lite"/>
    </source>
</evidence>
<dbReference type="RefSeq" id="WP_051446081.1">
    <property type="nucleotide sequence ID" value="NZ_BAAAYP010000043.1"/>
</dbReference>
<feature type="domain" description="GTPase-associated protein 1 N-terminal" evidence="2">
    <location>
        <begin position="13"/>
        <end position="143"/>
    </location>
</feature>
<sequence>MTARRHKTESPRFGQLSYTSFDRPGTGSGGGWQVKEVSGDLDADEQELLRAGVVSRFDSPQPMPRFPTVEDIARRPRRLMYARLRDAAGCYWHTVPAGSDASGRPGNVFAHAVLERGAEPGDGVRPIECWRSTDWLVPYGADEVAKAALPATAPGPGGIVDRDAALGFLLDPGTWRIGVFSVLLDAVARSLRGGPAVVLGCKDPDTAALWIGAVSHFMSPGTARRFGWSTFDRLHSVDDAVAGGANLVTVPLSDLPGDSPGCTVFGENETPELGELDGEPHSVANGDLVPVTYWSVLAQTVLLDVETAHRALARQDAIAAGVGDRDLTEAWPLAMAVVADPGLHDALDEAASVVLAESPMEAATAPDLAHVIVGIVDERLGATTQQAEEALARWQVDNAVTPAVRQLAGTVFAFRALGDGHWVRRAGPEQFAVVESCARTEDLQAEADAILGDLRLRARGGGNLRDVAFDALKTIDLLVRADLLRDRGVDVAFEVLERAVIPTLCDRVDGAAFVAELGPVSASTRVRFLQPALTAHPVFAGRPLGSRLAPPVLEWLVDGLLDVPDLDELASDPQRITEPECVLIADGVFALTEQEFDRARIRSELVPVALWRALHEAREGGWAPSDVPALVAGHGWTAEQWCRLVGAFPEAVAPRFLQDVVVREPWGPELETLVRHLAEPGAREEASRWAADPYLDDLAVSWALIRNEERWAAISGPALRRALDVHVLPVLEDYAEGYEADLPTDLLARLAIFTVALRGQTPPQSGLPVPDLPARHREALVRAVDEDARFVVDALASLVESGALDAYWLMAHAVFTSPSAPRVRSVLDQRDVLARFEVGSGGVRRSLLDEVASTVMKRPDYRGPLGVHGLMDAIREELHLRGHRDVAYACDVYAGFVRRWLDERRADADRSSPGRATPRRV</sequence>
<evidence type="ECO:0000259" key="3">
    <source>
        <dbReference type="Pfam" id="PF20014"/>
    </source>
</evidence>
<comment type="caution">
    <text evidence="4">The sequence shown here is derived from an EMBL/GenBank/DDBJ whole genome shotgun (WGS) entry which is preliminary data.</text>
</comment>
<protein>
    <submittedName>
        <fullName evidence="4">Uncharacterized protein</fullName>
    </submittedName>
</protein>
<dbReference type="Pfam" id="PF20014">
    <property type="entry name" value="GAP1-M"/>
    <property type="match status" value="1"/>
</dbReference>
<organism evidence="4 5">
    <name type="scientific">Rhodococcus aetherivorans</name>
    <dbReference type="NCBI Taxonomy" id="191292"/>
    <lineage>
        <taxon>Bacteria</taxon>
        <taxon>Bacillati</taxon>
        <taxon>Actinomycetota</taxon>
        <taxon>Actinomycetes</taxon>
        <taxon>Mycobacteriales</taxon>
        <taxon>Nocardiaceae</taxon>
        <taxon>Rhodococcus</taxon>
    </lineage>
</organism>
<name>A0ABQ0YFI6_9NOCA</name>
<dbReference type="InterPro" id="IPR045401">
    <property type="entry name" value="GAP1-M"/>
</dbReference>
<keyword evidence="5" id="KW-1185">Reference proteome</keyword>
<feature type="region of interest" description="Disordered" evidence="1">
    <location>
        <begin position="1"/>
        <end position="33"/>
    </location>
</feature>
<evidence type="ECO:0000259" key="2">
    <source>
        <dbReference type="Pfam" id="PF20013"/>
    </source>
</evidence>